<accession>A0A0N5ARN3</accession>
<feature type="transmembrane region" description="Helical" evidence="3">
    <location>
        <begin position="12"/>
        <end position="32"/>
    </location>
</feature>
<dbReference type="PANTHER" id="PTHR24637:SF396">
    <property type="entry name" value="COLLAGEN AND CALCIUM BINDING EGF DOMAINS 1"/>
    <property type="match status" value="1"/>
</dbReference>
<feature type="compositionally biased region" description="Pro residues" evidence="2">
    <location>
        <begin position="116"/>
        <end position="131"/>
    </location>
</feature>
<dbReference type="STRING" id="451379.A0A0N5ARN3"/>
<dbReference type="Pfam" id="PF01391">
    <property type="entry name" value="Collagen"/>
    <property type="match status" value="2"/>
</dbReference>
<proteinExistence type="predicted"/>
<sequence length="356" mass="38344">MVNEVRIRAYKLISYFTLLFSLLSVIAVFVLITTNQLLLNQKQWKINNELKYCQESVVSIWKNIDSFENLNIKHRTARQLYNCDLCCTRARPGPKGRPGKPGKPGKPGATGRPGKPKPPLRLCPAPSPCKPCPRGRPGARGPPGPIGDPGPRGLPGITGIDGLMGPSGPIGMVGEIGLRGRRGRIGKKGDNAINEFIPGPPGVKGDTGPRGAPGLPGPDGPVGPFGPMGPPGPPGPQGLPRPTGLPVKNECYYAIFCGLDGLITYEDGMYECNTCTVKNYSNSNICGDKFDQFTQIQCCGYLKKDQINGIEMVEGFNAENVNRCIGSVNCGEADKSFEGYVEEKWVLKKIFQYSVV</sequence>
<organism evidence="4 5">
    <name type="scientific">Syphacia muris</name>
    <dbReference type="NCBI Taxonomy" id="451379"/>
    <lineage>
        <taxon>Eukaryota</taxon>
        <taxon>Metazoa</taxon>
        <taxon>Ecdysozoa</taxon>
        <taxon>Nematoda</taxon>
        <taxon>Chromadorea</taxon>
        <taxon>Rhabditida</taxon>
        <taxon>Spirurina</taxon>
        <taxon>Oxyuridomorpha</taxon>
        <taxon>Oxyuroidea</taxon>
        <taxon>Oxyuridae</taxon>
        <taxon>Syphacia</taxon>
    </lineage>
</organism>
<evidence type="ECO:0000313" key="5">
    <source>
        <dbReference type="WBParaSite" id="SMUV_0000738501-mRNA-1"/>
    </source>
</evidence>
<protein>
    <submittedName>
        <fullName evidence="5">Col_cuticle_N domain-containing protein</fullName>
    </submittedName>
</protein>
<evidence type="ECO:0000256" key="3">
    <source>
        <dbReference type="SAM" id="Phobius"/>
    </source>
</evidence>
<feature type="compositionally biased region" description="Pro residues" evidence="2">
    <location>
        <begin position="227"/>
        <end position="239"/>
    </location>
</feature>
<keyword evidence="1" id="KW-0677">Repeat</keyword>
<feature type="region of interest" description="Disordered" evidence="2">
    <location>
        <begin position="92"/>
        <end position="166"/>
    </location>
</feature>
<keyword evidence="3" id="KW-0472">Membrane</keyword>
<keyword evidence="4" id="KW-1185">Reference proteome</keyword>
<keyword evidence="3" id="KW-0812">Transmembrane</keyword>
<dbReference type="WBParaSite" id="SMUV_0000738501-mRNA-1">
    <property type="protein sequence ID" value="SMUV_0000738501-mRNA-1"/>
    <property type="gene ID" value="SMUV_0000738501"/>
</dbReference>
<dbReference type="PANTHER" id="PTHR24637">
    <property type="entry name" value="COLLAGEN"/>
    <property type="match status" value="1"/>
</dbReference>
<feature type="region of interest" description="Disordered" evidence="2">
    <location>
        <begin position="186"/>
        <end position="242"/>
    </location>
</feature>
<evidence type="ECO:0000256" key="1">
    <source>
        <dbReference type="ARBA" id="ARBA00022737"/>
    </source>
</evidence>
<dbReference type="AlphaFoldDB" id="A0A0N5ARN3"/>
<evidence type="ECO:0000256" key="2">
    <source>
        <dbReference type="SAM" id="MobiDB-lite"/>
    </source>
</evidence>
<dbReference type="Proteomes" id="UP000046393">
    <property type="component" value="Unplaced"/>
</dbReference>
<reference evidence="5" key="1">
    <citation type="submission" date="2017-02" db="UniProtKB">
        <authorList>
            <consortium name="WormBaseParasite"/>
        </authorList>
    </citation>
    <scope>IDENTIFICATION</scope>
</reference>
<evidence type="ECO:0000313" key="4">
    <source>
        <dbReference type="Proteomes" id="UP000046393"/>
    </source>
</evidence>
<name>A0A0N5ARN3_9BILA</name>
<keyword evidence="3" id="KW-1133">Transmembrane helix</keyword>
<dbReference type="InterPro" id="IPR008160">
    <property type="entry name" value="Collagen"/>
</dbReference>